<dbReference type="GO" id="GO:0005829">
    <property type="term" value="C:cytosol"/>
    <property type="evidence" value="ECO:0007669"/>
    <property type="project" value="TreeGrafter"/>
</dbReference>
<keyword evidence="4 6" id="KW-0630">Potassium</keyword>
<feature type="binding site" evidence="6">
    <location>
        <begin position="241"/>
        <end position="246"/>
    </location>
    <ligand>
        <name>GTP</name>
        <dbReference type="ChEBI" id="CHEBI:37565"/>
    </ligand>
</feature>
<keyword evidence="6" id="KW-0479">Metal-binding</keyword>
<dbReference type="KEGG" id="acis:CBP35_00035"/>
<dbReference type="Pfam" id="PF10396">
    <property type="entry name" value="TrmE_N"/>
    <property type="match status" value="1"/>
</dbReference>
<feature type="binding site" evidence="6">
    <location>
        <position position="25"/>
    </location>
    <ligand>
        <name>(6S)-5-formyl-5,6,7,8-tetrahydrofolate</name>
        <dbReference type="ChEBI" id="CHEBI:57457"/>
    </ligand>
</feature>
<dbReference type="InterPro" id="IPR004520">
    <property type="entry name" value="GTPase_MnmE"/>
</dbReference>
<dbReference type="EC" id="3.6.-.-" evidence="6"/>
<sequence length="474" mass="50180">MLPRHSDPIAAIATAPGRGAVGIVRVSGRQLAGLAQALCGRTLRPREATYLPFRDAAGQAIDQGLALYFPGPHSYTGEDVLELQAHGGPVVLQLLLARCLEAGAAVDPATGQPFLPGLRLAQPGEFTERAFLNDKIDLAQAEAIADLIDASTEAAARSASRSLTGAFSQEIHALRDALIHLRMLVEATLDFPEEEIDFLRKADARGQLQNLEQTLAQVMGRARQGALLREGIKVVIAGQPNAGKSSLLNALAGAELAIVTPIAGTTRDKVQQTIQIEGVPVHVIDTAGLRDSDDEVERIGIARAWDAIAAADAVLFLHDLARWDAIEYRADDAAIESALAEKLPKSVPVIDVWNKVDCVPGAAAQPPAAGRAAVHLSARTGEGLDALRRILLQVAGWQSAPEGVYIARARHVQALRSVQVHLQEAAAQLDAQGPALDLLAEELRLAQNALSAITGEFSSDDLLGVIFSSFCIGK</sequence>
<evidence type="ECO:0000259" key="8">
    <source>
        <dbReference type="PROSITE" id="PS51709"/>
    </source>
</evidence>
<dbReference type="SUPFAM" id="SSF116878">
    <property type="entry name" value="TrmE connector domain"/>
    <property type="match status" value="1"/>
</dbReference>
<dbReference type="InterPro" id="IPR025867">
    <property type="entry name" value="MnmE_helical"/>
</dbReference>
<reference evidence="9" key="1">
    <citation type="submission" date="2017-05" db="EMBL/GenBank/DDBJ databases">
        <title>Polyphasic characterization of four soil-derived phenanthrene-degrading Acidovorax strains and proposal of Acidovorax phenanthrenivorans sp. nov.</title>
        <authorList>
            <person name="Singleton D."/>
            <person name="Lee J."/>
            <person name="Dickey A.N."/>
            <person name="Stroud A."/>
            <person name="Scholl E.H."/>
            <person name="Wright F.A."/>
            <person name="Aitken M.D."/>
        </authorList>
    </citation>
    <scope>NUCLEOTIDE SEQUENCE</scope>
    <source>
        <strain evidence="9">P4</strain>
    </source>
</reference>
<dbReference type="CDD" id="cd14858">
    <property type="entry name" value="TrmE_N"/>
    <property type="match status" value="1"/>
</dbReference>
<evidence type="ECO:0000256" key="2">
    <source>
        <dbReference type="ARBA" id="ARBA00022694"/>
    </source>
</evidence>
<dbReference type="InterPro" id="IPR031168">
    <property type="entry name" value="G_TrmE"/>
</dbReference>
<dbReference type="EMBL" id="CP021366">
    <property type="protein sequence ID" value="ART60614.1"/>
    <property type="molecule type" value="Genomic_DNA"/>
</dbReference>
<keyword evidence="6" id="KW-0963">Cytoplasm</keyword>
<evidence type="ECO:0000313" key="9">
    <source>
        <dbReference type="EMBL" id="ART60614.1"/>
    </source>
</evidence>
<keyword evidence="2 6" id="KW-0819">tRNA processing</keyword>
<dbReference type="InterPro" id="IPR027368">
    <property type="entry name" value="MnmE_dom2"/>
</dbReference>
<comment type="subcellular location">
    <subcellularLocation>
        <location evidence="6">Cytoplasm</location>
    </subcellularLocation>
</comment>
<dbReference type="AlphaFoldDB" id="A0A240UGI3"/>
<feature type="binding site" evidence="6">
    <location>
        <begin position="260"/>
        <end position="266"/>
    </location>
    <ligand>
        <name>GTP</name>
        <dbReference type="ChEBI" id="CHEBI:37565"/>
    </ligand>
</feature>
<dbReference type="OrthoDB" id="9805918at2"/>
<comment type="cofactor">
    <cofactor evidence="6">
        <name>K(+)</name>
        <dbReference type="ChEBI" id="CHEBI:29103"/>
    </cofactor>
    <text evidence="6">Binds 1 potassium ion per subunit.</text>
</comment>
<evidence type="ECO:0000256" key="5">
    <source>
        <dbReference type="ARBA" id="ARBA00023134"/>
    </source>
</evidence>
<evidence type="ECO:0000313" key="10">
    <source>
        <dbReference type="Proteomes" id="UP000194440"/>
    </source>
</evidence>
<feature type="binding site" evidence="6">
    <location>
        <position position="262"/>
    </location>
    <ligand>
        <name>K(+)</name>
        <dbReference type="ChEBI" id="CHEBI:29103"/>
    </ligand>
</feature>
<feature type="binding site" evidence="6">
    <location>
        <begin position="377"/>
        <end position="379"/>
    </location>
    <ligand>
        <name>GTP</name>
        <dbReference type="ChEBI" id="CHEBI:37565"/>
    </ligand>
</feature>
<dbReference type="KEGG" id="acip:CBP36_18880"/>
<dbReference type="Gene3D" id="3.30.1360.120">
    <property type="entry name" value="Probable tRNA modification gtpase trme, domain 1"/>
    <property type="match status" value="1"/>
</dbReference>
<evidence type="ECO:0000256" key="3">
    <source>
        <dbReference type="ARBA" id="ARBA00022741"/>
    </source>
</evidence>
<dbReference type="InterPro" id="IPR027417">
    <property type="entry name" value="P-loop_NTPase"/>
</dbReference>
<keyword evidence="6" id="KW-0460">Magnesium</keyword>
<dbReference type="GO" id="GO:0002098">
    <property type="term" value="P:tRNA wobble uridine modification"/>
    <property type="evidence" value="ECO:0007669"/>
    <property type="project" value="TreeGrafter"/>
</dbReference>
<dbReference type="GO" id="GO:0046872">
    <property type="term" value="F:metal ion binding"/>
    <property type="evidence" value="ECO:0007669"/>
    <property type="project" value="UniProtKB-KW"/>
</dbReference>
<evidence type="ECO:0000256" key="6">
    <source>
        <dbReference type="HAMAP-Rule" id="MF_00379"/>
    </source>
</evidence>
<feature type="binding site" evidence="6">
    <location>
        <position position="82"/>
    </location>
    <ligand>
        <name>(6S)-5-formyl-5,6,7,8-tetrahydrofolate</name>
        <dbReference type="ChEBI" id="CHEBI:57457"/>
    </ligand>
</feature>
<comment type="subunit">
    <text evidence="6">Homodimer. Heterotetramer of two MnmE and two MnmG subunits.</text>
</comment>
<comment type="caution">
    <text evidence="6">Lacks conserved residue(s) required for the propagation of feature annotation.</text>
</comment>
<dbReference type="GO" id="GO:0005525">
    <property type="term" value="F:GTP binding"/>
    <property type="evidence" value="ECO:0007669"/>
    <property type="project" value="UniProtKB-UniRule"/>
</dbReference>
<feature type="binding site" evidence="6">
    <location>
        <position position="245"/>
    </location>
    <ligand>
        <name>Mg(2+)</name>
        <dbReference type="ChEBI" id="CHEBI:18420"/>
    </ligand>
</feature>
<feature type="domain" description="TrmE-type G" evidence="8">
    <location>
        <begin position="231"/>
        <end position="396"/>
    </location>
</feature>
<dbReference type="NCBIfam" id="NF003661">
    <property type="entry name" value="PRK05291.1-3"/>
    <property type="match status" value="1"/>
</dbReference>
<dbReference type="PANTHER" id="PTHR42714:SF2">
    <property type="entry name" value="TRNA MODIFICATION GTPASE GTPBP3, MITOCHONDRIAL"/>
    <property type="match status" value="1"/>
</dbReference>
<dbReference type="NCBIfam" id="TIGR00450">
    <property type="entry name" value="mnmE_trmE_thdF"/>
    <property type="match status" value="1"/>
</dbReference>
<dbReference type="CDD" id="cd04164">
    <property type="entry name" value="trmE"/>
    <property type="match status" value="1"/>
</dbReference>
<protein>
    <recommendedName>
        <fullName evidence="6">tRNA modification GTPase MnmE</fullName>
        <ecNumber evidence="6">3.6.-.-</ecNumber>
    </recommendedName>
</protein>
<dbReference type="HAMAP" id="MF_00379">
    <property type="entry name" value="GTPase_MnmE"/>
    <property type="match status" value="1"/>
</dbReference>
<organism evidence="9 10">
    <name type="scientific">Acidovorax carolinensis</name>
    <dbReference type="NCBI Taxonomy" id="553814"/>
    <lineage>
        <taxon>Bacteria</taxon>
        <taxon>Pseudomonadati</taxon>
        <taxon>Pseudomonadota</taxon>
        <taxon>Betaproteobacteria</taxon>
        <taxon>Burkholderiales</taxon>
        <taxon>Comamonadaceae</taxon>
        <taxon>Acidovorax</taxon>
    </lineage>
</organism>
<dbReference type="InterPro" id="IPR018948">
    <property type="entry name" value="GTP-bd_TrmE_N"/>
</dbReference>
<dbReference type="PANTHER" id="PTHR42714">
    <property type="entry name" value="TRNA MODIFICATION GTPASE GTPBP3"/>
    <property type="match status" value="1"/>
</dbReference>
<keyword evidence="3 6" id="KW-0547">Nucleotide-binding</keyword>
<comment type="function">
    <text evidence="6">Exhibits a very high intrinsic GTPase hydrolysis rate. Involved in the addition of a carboxymethylaminomethyl (cmnm) group at the wobble position (U34) of certain tRNAs, forming tRNA-cmnm(5)s(2)U34.</text>
</comment>
<evidence type="ECO:0000256" key="1">
    <source>
        <dbReference type="ARBA" id="ARBA00011043"/>
    </source>
</evidence>
<evidence type="ECO:0000256" key="7">
    <source>
        <dbReference type="RuleBase" id="RU003313"/>
    </source>
</evidence>
<gene>
    <name evidence="6" type="primary">mnmE</name>
    <name evidence="6" type="synonym">trmE</name>
    <name evidence="9" type="ORF">CBP36_18880</name>
</gene>
<keyword evidence="10" id="KW-1185">Reference proteome</keyword>
<feature type="binding site" evidence="6">
    <location>
        <position position="265"/>
    </location>
    <ligand>
        <name>K(+)</name>
        <dbReference type="ChEBI" id="CHEBI:29103"/>
    </ligand>
</feature>
<dbReference type="GO" id="GO:0003924">
    <property type="term" value="F:GTPase activity"/>
    <property type="evidence" value="ECO:0007669"/>
    <property type="project" value="UniProtKB-UniRule"/>
</dbReference>
<dbReference type="SUPFAM" id="SSF52540">
    <property type="entry name" value="P-loop containing nucleoside triphosphate hydrolases"/>
    <property type="match status" value="1"/>
</dbReference>
<feature type="binding site" evidence="6">
    <location>
        <begin position="285"/>
        <end position="288"/>
    </location>
    <ligand>
        <name>GTP</name>
        <dbReference type="ChEBI" id="CHEBI:37565"/>
    </ligand>
</feature>
<feature type="binding site" evidence="6">
    <location>
        <position position="241"/>
    </location>
    <ligand>
        <name>K(+)</name>
        <dbReference type="ChEBI" id="CHEBI:29103"/>
    </ligand>
</feature>
<accession>A0A240UGI3</accession>
<dbReference type="Pfam" id="PF12631">
    <property type="entry name" value="MnmE_helical"/>
    <property type="match status" value="1"/>
</dbReference>
<comment type="similarity">
    <text evidence="1 6 7">Belongs to the TRAFAC class TrmE-Era-EngA-EngB-Septin-like GTPase superfamily. TrmE GTPase family.</text>
</comment>
<dbReference type="InterPro" id="IPR006073">
    <property type="entry name" value="GTP-bd"/>
</dbReference>
<feature type="binding site" evidence="6">
    <location>
        <position position="260"/>
    </location>
    <ligand>
        <name>K(+)</name>
        <dbReference type="ChEBI" id="CHEBI:29103"/>
    </ligand>
</feature>
<dbReference type="NCBIfam" id="TIGR00231">
    <property type="entry name" value="small_GTP"/>
    <property type="match status" value="1"/>
</dbReference>
<name>A0A240UGI3_9BURK</name>
<dbReference type="PROSITE" id="PS51709">
    <property type="entry name" value="G_TRME"/>
    <property type="match status" value="1"/>
</dbReference>
<keyword evidence="5 6" id="KW-0342">GTP-binding</keyword>
<dbReference type="InterPro" id="IPR027266">
    <property type="entry name" value="TrmE/GcvT-like"/>
</dbReference>
<dbReference type="RefSeq" id="WP_086928521.1">
    <property type="nucleotide sequence ID" value="NZ_CP021362.1"/>
</dbReference>
<dbReference type="InterPro" id="IPR005225">
    <property type="entry name" value="Small_GTP-bd"/>
</dbReference>
<dbReference type="Gene3D" id="1.20.120.430">
    <property type="entry name" value="tRNA modification GTPase MnmE domain 2"/>
    <property type="match status" value="1"/>
</dbReference>
<proteinExistence type="inferred from homology"/>
<dbReference type="Gene3D" id="3.40.50.300">
    <property type="entry name" value="P-loop containing nucleotide triphosphate hydrolases"/>
    <property type="match status" value="1"/>
</dbReference>
<feature type="binding site" evidence="6">
    <location>
        <position position="266"/>
    </location>
    <ligand>
        <name>Mg(2+)</name>
        <dbReference type="ChEBI" id="CHEBI:18420"/>
    </ligand>
</feature>
<dbReference type="Proteomes" id="UP000194440">
    <property type="component" value="Chromosome"/>
</dbReference>
<feature type="binding site" evidence="6">
    <location>
        <position position="135"/>
    </location>
    <ligand>
        <name>(6S)-5-formyl-5,6,7,8-tetrahydrofolate</name>
        <dbReference type="ChEBI" id="CHEBI:57457"/>
    </ligand>
</feature>
<dbReference type="GO" id="GO:0030488">
    <property type="term" value="P:tRNA methylation"/>
    <property type="evidence" value="ECO:0007669"/>
    <property type="project" value="TreeGrafter"/>
</dbReference>
<feature type="binding site" evidence="6">
    <location>
        <position position="474"/>
    </location>
    <ligand>
        <name>(6S)-5-formyl-5,6,7,8-tetrahydrofolate</name>
        <dbReference type="ChEBI" id="CHEBI:57457"/>
    </ligand>
</feature>
<dbReference type="Pfam" id="PF01926">
    <property type="entry name" value="MMR_HSR1"/>
    <property type="match status" value="1"/>
</dbReference>
<keyword evidence="6" id="KW-0378">Hydrolase</keyword>
<evidence type="ECO:0000256" key="4">
    <source>
        <dbReference type="ARBA" id="ARBA00022958"/>
    </source>
</evidence>